<dbReference type="RefSeq" id="WP_130429799.1">
    <property type="nucleotide sequence ID" value="NZ_SHKP01000004.1"/>
</dbReference>
<reference evidence="2 3" key="1">
    <citation type="submission" date="2019-02" db="EMBL/GenBank/DDBJ databases">
        <title>Genomic Encyclopedia of Type Strains, Phase IV (KMG-IV): sequencing the most valuable type-strain genomes for metagenomic binning, comparative biology and taxonomic classification.</title>
        <authorList>
            <person name="Goeker M."/>
        </authorList>
    </citation>
    <scope>NUCLEOTIDE SEQUENCE [LARGE SCALE GENOMIC DNA]</scope>
    <source>
        <strain evidence="2 3">DSM 19570</strain>
    </source>
</reference>
<gene>
    <name evidence="2" type="ORF">EV670_0023</name>
</gene>
<organism evidence="2 3">
    <name type="scientific">Rivibacter subsaxonicus</name>
    <dbReference type="NCBI Taxonomy" id="457575"/>
    <lineage>
        <taxon>Bacteria</taxon>
        <taxon>Pseudomonadati</taxon>
        <taxon>Pseudomonadota</taxon>
        <taxon>Betaproteobacteria</taxon>
        <taxon>Burkholderiales</taxon>
        <taxon>Rivibacter</taxon>
    </lineage>
</organism>
<dbReference type="EMBL" id="SHKP01000004">
    <property type="protein sequence ID" value="RZU02005.1"/>
    <property type="molecule type" value="Genomic_DNA"/>
</dbReference>
<evidence type="ECO:0000256" key="1">
    <source>
        <dbReference type="SAM" id="MobiDB-lite"/>
    </source>
</evidence>
<name>A0A4Q7VZR2_9BURK</name>
<keyword evidence="3" id="KW-1185">Reference proteome</keyword>
<feature type="compositionally biased region" description="Polar residues" evidence="1">
    <location>
        <begin position="1"/>
        <end position="16"/>
    </location>
</feature>
<dbReference type="Proteomes" id="UP000293671">
    <property type="component" value="Unassembled WGS sequence"/>
</dbReference>
<sequence>MKWTTTAQRGNQTLSLGQRKPRNPFATAASARNGGRHGTGAQRQRARLGLRHELDALRTQGP</sequence>
<protein>
    <submittedName>
        <fullName evidence="2">Uncharacterized protein</fullName>
    </submittedName>
</protein>
<evidence type="ECO:0000313" key="2">
    <source>
        <dbReference type="EMBL" id="RZU02005.1"/>
    </source>
</evidence>
<dbReference type="AlphaFoldDB" id="A0A4Q7VZR2"/>
<comment type="caution">
    <text evidence="2">The sequence shown here is derived from an EMBL/GenBank/DDBJ whole genome shotgun (WGS) entry which is preliminary data.</text>
</comment>
<evidence type="ECO:0000313" key="3">
    <source>
        <dbReference type="Proteomes" id="UP000293671"/>
    </source>
</evidence>
<feature type="region of interest" description="Disordered" evidence="1">
    <location>
        <begin position="1"/>
        <end position="62"/>
    </location>
</feature>
<proteinExistence type="predicted"/>
<accession>A0A4Q7VZR2</accession>